<evidence type="ECO:0000256" key="3">
    <source>
        <dbReference type="ARBA" id="ARBA00022723"/>
    </source>
</evidence>
<dbReference type="GO" id="GO:0005506">
    <property type="term" value="F:iron ion binding"/>
    <property type="evidence" value="ECO:0007669"/>
    <property type="project" value="InterPro"/>
</dbReference>
<dbReference type="InterPro" id="IPR036396">
    <property type="entry name" value="Cyt_P450_sf"/>
</dbReference>
<dbReference type="SUPFAM" id="SSF48264">
    <property type="entry name" value="Cytochrome P450"/>
    <property type="match status" value="1"/>
</dbReference>
<dbReference type="PANTHER" id="PTHR46696">
    <property type="entry name" value="P450, PUTATIVE (EUROFUNG)-RELATED"/>
    <property type="match status" value="1"/>
</dbReference>
<protein>
    <submittedName>
        <fullName evidence="9">Cytochrome P450</fullName>
    </submittedName>
</protein>
<dbReference type="CDD" id="cd11030">
    <property type="entry name" value="CYP105-like"/>
    <property type="match status" value="1"/>
</dbReference>
<keyword evidence="3 7" id="KW-0479">Metal-binding</keyword>
<evidence type="ECO:0000256" key="4">
    <source>
        <dbReference type="ARBA" id="ARBA00023002"/>
    </source>
</evidence>
<feature type="compositionally biased region" description="Polar residues" evidence="8">
    <location>
        <begin position="1"/>
        <end position="10"/>
    </location>
</feature>
<proteinExistence type="inferred from homology"/>
<dbReference type="PANTHER" id="PTHR46696:SF1">
    <property type="entry name" value="CYTOCHROME P450 YJIB-RELATED"/>
    <property type="match status" value="1"/>
</dbReference>
<dbReference type="AlphaFoldDB" id="A0A9W6UXD3"/>
<dbReference type="PRINTS" id="PR00359">
    <property type="entry name" value="BP450"/>
</dbReference>
<name>A0A9W6UXD3_9ACTN</name>
<evidence type="ECO:0000256" key="1">
    <source>
        <dbReference type="ARBA" id="ARBA00010617"/>
    </source>
</evidence>
<dbReference type="Gene3D" id="1.10.630.10">
    <property type="entry name" value="Cytochrome P450"/>
    <property type="match status" value="1"/>
</dbReference>
<reference evidence="9" key="1">
    <citation type="submission" date="2023-02" db="EMBL/GenBank/DDBJ databases">
        <title>Actinomadura rubrobrunea NBRC 14622.</title>
        <authorList>
            <person name="Ichikawa N."/>
            <person name="Sato H."/>
            <person name="Tonouchi N."/>
        </authorList>
    </citation>
    <scope>NUCLEOTIDE SEQUENCE</scope>
    <source>
        <strain evidence="9">NBRC 14622</strain>
    </source>
</reference>
<evidence type="ECO:0000256" key="6">
    <source>
        <dbReference type="ARBA" id="ARBA00023033"/>
    </source>
</evidence>
<dbReference type="InterPro" id="IPR001128">
    <property type="entry name" value="Cyt_P450"/>
</dbReference>
<gene>
    <name evidence="9" type="ORF">Arub01_34060</name>
</gene>
<comment type="similarity">
    <text evidence="1 7">Belongs to the cytochrome P450 family.</text>
</comment>
<accession>A0A9W6UXD3</accession>
<dbReference type="EMBL" id="BSRZ01000008">
    <property type="protein sequence ID" value="GLW65162.1"/>
    <property type="molecule type" value="Genomic_DNA"/>
</dbReference>
<evidence type="ECO:0000313" key="9">
    <source>
        <dbReference type="EMBL" id="GLW65162.1"/>
    </source>
</evidence>
<keyword evidence="2 7" id="KW-0349">Heme</keyword>
<dbReference type="FunFam" id="1.10.630.10:FF:000018">
    <property type="entry name" value="Cytochrome P450 monooxygenase"/>
    <property type="match status" value="1"/>
</dbReference>
<dbReference type="GO" id="GO:0004497">
    <property type="term" value="F:monooxygenase activity"/>
    <property type="evidence" value="ECO:0007669"/>
    <property type="project" value="UniProtKB-KW"/>
</dbReference>
<feature type="compositionally biased region" description="Low complexity" evidence="8">
    <location>
        <begin position="12"/>
        <end position="21"/>
    </location>
</feature>
<dbReference type="PROSITE" id="PS00086">
    <property type="entry name" value="CYTOCHROME_P450"/>
    <property type="match status" value="1"/>
</dbReference>
<evidence type="ECO:0000256" key="5">
    <source>
        <dbReference type="ARBA" id="ARBA00023004"/>
    </source>
</evidence>
<evidence type="ECO:0000313" key="10">
    <source>
        <dbReference type="Proteomes" id="UP001165124"/>
    </source>
</evidence>
<evidence type="ECO:0000256" key="7">
    <source>
        <dbReference type="RuleBase" id="RU000461"/>
    </source>
</evidence>
<dbReference type="PRINTS" id="PR00385">
    <property type="entry name" value="P450"/>
</dbReference>
<dbReference type="Pfam" id="PF00067">
    <property type="entry name" value="p450"/>
    <property type="match status" value="1"/>
</dbReference>
<evidence type="ECO:0000256" key="8">
    <source>
        <dbReference type="SAM" id="MobiDB-lite"/>
    </source>
</evidence>
<feature type="region of interest" description="Disordered" evidence="8">
    <location>
        <begin position="1"/>
        <end position="25"/>
    </location>
</feature>
<keyword evidence="5 7" id="KW-0408">Iron</keyword>
<comment type="caution">
    <text evidence="9">The sequence shown here is derived from an EMBL/GenBank/DDBJ whole genome shotgun (WGS) entry which is preliminary data.</text>
</comment>
<evidence type="ECO:0000256" key="2">
    <source>
        <dbReference type="ARBA" id="ARBA00022617"/>
    </source>
</evidence>
<dbReference type="GO" id="GO:0020037">
    <property type="term" value="F:heme binding"/>
    <property type="evidence" value="ECO:0007669"/>
    <property type="project" value="InterPro"/>
</dbReference>
<dbReference type="RefSeq" id="WP_067906615.1">
    <property type="nucleotide sequence ID" value="NZ_BSRZ01000008.1"/>
</dbReference>
<dbReference type="InterPro" id="IPR017972">
    <property type="entry name" value="Cyt_P450_CS"/>
</dbReference>
<dbReference type="Proteomes" id="UP001165124">
    <property type="component" value="Unassembled WGS sequence"/>
</dbReference>
<keyword evidence="6 7" id="KW-0503">Monooxygenase</keyword>
<dbReference type="GO" id="GO:0016705">
    <property type="term" value="F:oxidoreductase activity, acting on paired donors, with incorporation or reduction of molecular oxygen"/>
    <property type="evidence" value="ECO:0007669"/>
    <property type="project" value="InterPro"/>
</dbReference>
<dbReference type="InterPro" id="IPR002397">
    <property type="entry name" value="Cyt_P450_B"/>
</dbReference>
<keyword evidence="10" id="KW-1185">Reference proteome</keyword>
<sequence>MPNDSTQESGLPTFPFPRTDPFGPPPEYARLRAEEPISKVTLFNGAKAWLITRYEDACRLLADPRISSVQSAEGYPVITPNEVALLGITTFVSMDPPEHTAHRRLLIPEFTVKRVRELRPAIQQTVDDLIDRMIAQGPPVDLVPALSLALPALVICQILGVPYADREFFHTRTHLMVRGSTAEETGAAAAELMEYVRTLVADKRKNPTDDLLGRLLKNAAKPGASDGDTPRLSEDDVVNIAMLLLGAGYETTANMLTLGVLTLLRRPDDRAALCAEPELFPSAVQELLRWLSIADTATRRVVKADIELDGHVLRAGEGVIVANAAANRDDRMFPDADRLDIRRDARQHLAFGYGPHQCLGQHLGAAELEIALSTLFRRLPSLRLAVPLEELHTQDAIALCAVTELPVAW</sequence>
<keyword evidence="4 7" id="KW-0560">Oxidoreductase</keyword>
<organism evidence="9 10">
    <name type="scientific">Actinomadura rubrobrunea</name>
    <dbReference type="NCBI Taxonomy" id="115335"/>
    <lineage>
        <taxon>Bacteria</taxon>
        <taxon>Bacillati</taxon>
        <taxon>Actinomycetota</taxon>
        <taxon>Actinomycetes</taxon>
        <taxon>Streptosporangiales</taxon>
        <taxon>Thermomonosporaceae</taxon>
        <taxon>Actinomadura</taxon>
    </lineage>
</organism>